<dbReference type="GO" id="GO:0003688">
    <property type="term" value="F:DNA replication origin binding"/>
    <property type="evidence" value="ECO:0007669"/>
    <property type="project" value="UniProtKB-UniRule"/>
</dbReference>
<feature type="region of interest" description="Domain IV, binds dsDNA" evidence="8">
    <location>
        <begin position="329"/>
        <end position="447"/>
    </location>
</feature>
<feature type="domain" description="AAA+ ATPase" evidence="12">
    <location>
        <begin position="145"/>
        <end position="276"/>
    </location>
</feature>
<dbReference type="InterPro" id="IPR013317">
    <property type="entry name" value="DnaA_dom"/>
</dbReference>
<dbReference type="SUPFAM" id="SSF52540">
    <property type="entry name" value="P-loop containing nucleoside triphosphate hydrolases"/>
    <property type="match status" value="1"/>
</dbReference>
<dbReference type="InterPro" id="IPR018312">
    <property type="entry name" value="Chromosome_initiator_DnaA_CS"/>
</dbReference>
<dbReference type="InterPro" id="IPR038454">
    <property type="entry name" value="DnaA_N_sf"/>
</dbReference>
<evidence type="ECO:0000259" key="13">
    <source>
        <dbReference type="SMART" id="SM00760"/>
    </source>
</evidence>
<dbReference type="InterPro" id="IPR003593">
    <property type="entry name" value="AAA+_ATPase"/>
</dbReference>
<dbReference type="AlphaFoldDB" id="A0A1G2V5X8"/>
<comment type="similarity">
    <text evidence="1 8 11">Belongs to the DnaA family.</text>
</comment>
<gene>
    <name evidence="8" type="primary">dnaA</name>
    <name evidence="14" type="ORF">A2544_00850</name>
</gene>
<dbReference type="InterPro" id="IPR024633">
    <property type="entry name" value="DnaA_N_dom"/>
</dbReference>
<dbReference type="SUPFAM" id="SSF48295">
    <property type="entry name" value="TrpR-like"/>
    <property type="match status" value="1"/>
</dbReference>
<feature type="region of interest" description="Domain I, interacts with DnaA modulators" evidence="8">
    <location>
        <begin position="1"/>
        <end position="91"/>
    </location>
</feature>
<protein>
    <recommendedName>
        <fullName evidence="8 9">Chromosomal replication initiator protein DnaA</fullName>
    </recommendedName>
</protein>
<dbReference type="Gene3D" id="1.10.1750.10">
    <property type="match status" value="1"/>
</dbReference>
<evidence type="ECO:0000256" key="4">
    <source>
        <dbReference type="ARBA" id="ARBA00022741"/>
    </source>
</evidence>
<dbReference type="GO" id="GO:0005737">
    <property type="term" value="C:cytoplasm"/>
    <property type="evidence" value="ECO:0007669"/>
    <property type="project" value="UniProtKB-SubCell"/>
</dbReference>
<dbReference type="InterPro" id="IPR010921">
    <property type="entry name" value="Trp_repressor/repl_initiator"/>
</dbReference>
<feature type="region of interest" description="Domain III, AAA+ region" evidence="8">
    <location>
        <begin position="112"/>
        <end position="328"/>
    </location>
</feature>
<dbReference type="Proteomes" id="UP000176868">
    <property type="component" value="Unassembled WGS sequence"/>
</dbReference>
<dbReference type="CDD" id="cd06571">
    <property type="entry name" value="Bac_DnaA_C"/>
    <property type="match status" value="1"/>
</dbReference>
<dbReference type="Gene3D" id="3.40.50.300">
    <property type="entry name" value="P-loop containing nucleotide triphosphate hydrolases"/>
    <property type="match status" value="1"/>
</dbReference>
<keyword evidence="7 8" id="KW-0238">DNA-binding</keyword>
<dbReference type="Pfam" id="PF08299">
    <property type="entry name" value="Bac_DnaA_C"/>
    <property type="match status" value="1"/>
</dbReference>
<feature type="binding site" evidence="8">
    <location>
        <position position="156"/>
    </location>
    <ligand>
        <name>ATP</name>
        <dbReference type="ChEBI" id="CHEBI:30616"/>
    </ligand>
</feature>
<dbReference type="GO" id="GO:0005524">
    <property type="term" value="F:ATP binding"/>
    <property type="evidence" value="ECO:0007669"/>
    <property type="project" value="UniProtKB-UniRule"/>
</dbReference>
<dbReference type="GO" id="GO:0005886">
    <property type="term" value="C:plasma membrane"/>
    <property type="evidence" value="ECO:0007669"/>
    <property type="project" value="TreeGrafter"/>
</dbReference>
<name>A0A1G2V5X8_9BACT</name>
<comment type="subcellular location">
    <subcellularLocation>
        <location evidence="8">Cytoplasm</location>
    </subcellularLocation>
</comment>
<evidence type="ECO:0000259" key="12">
    <source>
        <dbReference type="SMART" id="SM00382"/>
    </source>
</evidence>
<dbReference type="NCBIfam" id="TIGR00362">
    <property type="entry name" value="DnaA"/>
    <property type="match status" value="1"/>
</dbReference>
<evidence type="ECO:0000256" key="1">
    <source>
        <dbReference type="ARBA" id="ARBA00006583"/>
    </source>
</evidence>
<evidence type="ECO:0000256" key="6">
    <source>
        <dbReference type="ARBA" id="ARBA00023121"/>
    </source>
</evidence>
<comment type="domain">
    <text evidence="8">Domain I is involved in oligomerization and binding regulators, domain II is flexibile and of varying length in different bacteria, domain III forms the AAA+ region, while domain IV binds dsDNA.</text>
</comment>
<dbReference type="Pfam" id="PF11638">
    <property type="entry name" value="DnaA_N"/>
    <property type="match status" value="1"/>
</dbReference>
<comment type="subunit">
    <text evidence="8">Oligomerizes as a right-handed, spiral filament on DNA at oriC.</text>
</comment>
<dbReference type="FunFam" id="3.40.50.300:FF:000668">
    <property type="entry name" value="Chromosomal replication initiator protein DnaA"/>
    <property type="match status" value="1"/>
</dbReference>
<dbReference type="EMBL" id="MHWZ01000031">
    <property type="protein sequence ID" value="OHB17036.1"/>
    <property type="molecule type" value="Genomic_DNA"/>
</dbReference>
<feature type="binding site" evidence="8">
    <location>
        <position position="159"/>
    </location>
    <ligand>
        <name>ATP</name>
        <dbReference type="ChEBI" id="CHEBI:30616"/>
    </ligand>
</feature>
<dbReference type="PROSITE" id="PS01008">
    <property type="entry name" value="DNAA"/>
    <property type="match status" value="1"/>
</dbReference>
<keyword evidence="2 8" id="KW-0963">Cytoplasm</keyword>
<evidence type="ECO:0000256" key="10">
    <source>
        <dbReference type="RuleBase" id="RU000577"/>
    </source>
</evidence>
<evidence type="ECO:0000256" key="2">
    <source>
        <dbReference type="ARBA" id="ARBA00022490"/>
    </source>
</evidence>
<evidence type="ECO:0000256" key="8">
    <source>
        <dbReference type="HAMAP-Rule" id="MF_00377"/>
    </source>
</evidence>
<dbReference type="SMART" id="SM00760">
    <property type="entry name" value="Bac_DnaA_C"/>
    <property type="match status" value="1"/>
</dbReference>
<dbReference type="InterPro" id="IPR027417">
    <property type="entry name" value="P-loop_NTPase"/>
</dbReference>
<dbReference type="HAMAP" id="MF_00377">
    <property type="entry name" value="DnaA_bact"/>
    <property type="match status" value="1"/>
</dbReference>
<keyword evidence="6 8" id="KW-0446">Lipid-binding</keyword>
<comment type="caution">
    <text evidence="8">Lacks conserved residue(s) required for the propagation of feature annotation.</text>
</comment>
<dbReference type="PRINTS" id="PR00051">
    <property type="entry name" value="DNAA"/>
</dbReference>
<dbReference type="SMART" id="SM00382">
    <property type="entry name" value="AAA"/>
    <property type="match status" value="1"/>
</dbReference>
<dbReference type="InterPro" id="IPR020591">
    <property type="entry name" value="Chromosome_initiator_DnaA-like"/>
</dbReference>
<dbReference type="PANTHER" id="PTHR30050:SF2">
    <property type="entry name" value="CHROMOSOMAL REPLICATION INITIATOR PROTEIN DNAA"/>
    <property type="match status" value="1"/>
</dbReference>
<keyword evidence="4 8" id="KW-0547">Nucleotide-binding</keyword>
<dbReference type="Gene3D" id="1.10.8.60">
    <property type="match status" value="1"/>
</dbReference>
<dbReference type="InterPro" id="IPR001957">
    <property type="entry name" value="Chromosome_initiator_DnaA"/>
</dbReference>
<evidence type="ECO:0000313" key="14">
    <source>
        <dbReference type="EMBL" id="OHB17036.1"/>
    </source>
</evidence>
<feature type="domain" description="Chromosomal replication initiator DnaA C-terminal" evidence="13">
    <location>
        <begin position="355"/>
        <end position="424"/>
    </location>
</feature>
<comment type="function">
    <text evidence="8 10">Plays an essential role in the initiation and regulation of chromosomal replication. ATP-DnaA binds to the origin of replication (oriC) to initiate formation of the DNA replication initiation complex once per cell cycle. Binds the DnaA box (a 9 base pair repeat at the origin) and separates the double-stranded (ds)DNA. Forms a right-handed helical filament on oriC DNA; dsDNA binds to the exterior of the filament while single-stranded (ss)DNA is stabiized in the filament's interior. The ATP-DnaA-oriC complex binds and stabilizes one strand of the AT-rich DNA unwinding element (DUE), permitting loading of DNA polymerase. After initiation quickly degrades to an ADP-DnaA complex that is not apt for DNA replication. Binds acidic phospholipids.</text>
</comment>
<dbReference type="Gene3D" id="3.30.300.180">
    <property type="match status" value="1"/>
</dbReference>
<evidence type="ECO:0000256" key="7">
    <source>
        <dbReference type="ARBA" id="ARBA00023125"/>
    </source>
</evidence>
<dbReference type="CDD" id="cd00009">
    <property type="entry name" value="AAA"/>
    <property type="match status" value="1"/>
</dbReference>
<organism evidence="14 15">
    <name type="scientific">Candidatus Zambryskibacteria bacterium RIFOXYD2_FULL_43_10</name>
    <dbReference type="NCBI Taxonomy" id="1802782"/>
    <lineage>
        <taxon>Bacteria</taxon>
        <taxon>Candidatus Zambryskiibacteriota</taxon>
    </lineage>
</organism>
<accession>A0A1G2V5X8</accession>
<evidence type="ECO:0000313" key="15">
    <source>
        <dbReference type="Proteomes" id="UP000176868"/>
    </source>
</evidence>
<dbReference type="Pfam" id="PF00308">
    <property type="entry name" value="Bac_DnaA"/>
    <property type="match status" value="1"/>
</dbReference>
<reference evidence="14 15" key="1">
    <citation type="journal article" date="2016" name="Nat. Commun.">
        <title>Thousands of microbial genomes shed light on interconnected biogeochemical processes in an aquifer system.</title>
        <authorList>
            <person name="Anantharaman K."/>
            <person name="Brown C.T."/>
            <person name="Hug L.A."/>
            <person name="Sharon I."/>
            <person name="Castelle C.J."/>
            <person name="Probst A.J."/>
            <person name="Thomas B.C."/>
            <person name="Singh A."/>
            <person name="Wilkins M.J."/>
            <person name="Karaoz U."/>
            <person name="Brodie E.L."/>
            <person name="Williams K.H."/>
            <person name="Hubbard S.S."/>
            <person name="Banfield J.F."/>
        </authorList>
    </citation>
    <scope>NUCLEOTIDE SEQUENCE [LARGE SCALE GENOMIC DNA]</scope>
</reference>
<dbReference type="GO" id="GO:0008289">
    <property type="term" value="F:lipid binding"/>
    <property type="evidence" value="ECO:0007669"/>
    <property type="project" value="UniProtKB-KW"/>
</dbReference>
<feature type="binding site" evidence="8">
    <location>
        <position position="158"/>
    </location>
    <ligand>
        <name>ATP</name>
        <dbReference type="ChEBI" id="CHEBI:30616"/>
    </ligand>
</feature>
<evidence type="ECO:0000256" key="5">
    <source>
        <dbReference type="ARBA" id="ARBA00022840"/>
    </source>
</evidence>
<evidence type="ECO:0000256" key="9">
    <source>
        <dbReference type="NCBIfam" id="TIGR00362"/>
    </source>
</evidence>
<evidence type="ECO:0000256" key="3">
    <source>
        <dbReference type="ARBA" id="ARBA00022705"/>
    </source>
</evidence>
<dbReference type="PANTHER" id="PTHR30050">
    <property type="entry name" value="CHROMOSOMAL REPLICATION INITIATOR PROTEIN DNAA"/>
    <property type="match status" value="1"/>
</dbReference>
<proteinExistence type="inferred from homology"/>
<dbReference type="GO" id="GO:0006270">
    <property type="term" value="P:DNA replication initiation"/>
    <property type="evidence" value="ECO:0007669"/>
    <property type="project" value="UniProtKB-UniRule"/>
</dbReference>
<dbReference type="STRING" id="1802782.A2544_00850"/>
<dbReference type="InterPro" id="IPR013159">
    <property type="entry name" value="DnaA_C"/>
</dbReference>
<keyword evidence="3 8" id="KW-0235">DNA replication</keyword>
<keyword evidence="5 8" id="KW-0067">ATP-binding</keyword>
<evidence type="ECO:0000256" key="11">
    <source>
        <dbReference type="RuleBase" id="RU004227"/>
    </source>
</evidence>
<comment type="caution">
    <text evidence="14">The sequence shown here is derived from an EMBL/GenBank/DDBJ whole genome shotgun (WGS) entry which is preliminary data.</text>
</comment>
<feature type="binding site" evidence="8">
    <location>
        <position position="160"/>
    </location>
    <ligand>
        <name>ATP</name>
        <dbReference type="ChEBI" id="CHEBI:30616"/>
    </ligand>
</feature>
<sequence length="447" mass="51521">MDYKQLWQSVLVEMELSISSANFTTWFKDTYIVKGEGGVVVLSVPNAFVKEWLLTKYHHTILKSLRDLENSVHAVEYVVNKEGARKKEEKSDQKLHMKALPLPETMVNKDDNLNPRYTFETFVVGPFNELAHAAAQAVIKKPGVMYNPLFIHGSTGHGKTHLIQAIGNHIKITDPSKKIYYMTSEQFGQDCMNALQNQKMSVFKEKYRKYDVLIVDDIQFFSDKQKFQEELFHLFNTLYDNNRQIIFSSDKHPYFITGLEERLKSRLSAGMTVDIPAPDKESRIAIISRKAQQQNIVLSPEIIDYLAHTINGNIRDLEGVVNTLLCHTQLKSREISMADVRNYIKDNVKPRKTIAIKDVVRIVSDFYNIKEGSIYEKTRHKEVIRPRQIIMYLLREDFNISYPSIGQKLGGRDHTTVIYSCEKIKTSIKADQSLLEEVGQIRNLLTV</sequence>
<dbReference type="GO" id="GO:0006275">
    <property type="term" value="P:regulation of DNA replication"/>
    <property type="evidence" value="ECO:0007669"/>
    <property type="project" value="UniProtKB-UniRule"/>
</dbReference>